<dbReference type="Gene3D" id="3.40.1080.10">
    <property type="entry name" value="Glutaconate Coenzyme A-transferase"/>
    <property type="match status" value="1"/>
</dbReference>
<evidence type="ECO:0000256" key="2">
    <source>
        <dbReference type="ARBA" id="ARBA00022679"/>
    </source>
</evidence>
<dbReference type="HOGENOM" id="CLU_019942_2_0_11"/>
<dbReference type="Pfam" id="PF01144">
    <property type="entry name" value="CoA_trans"/>
    <property type="match status" value="1"/>
</dbReference>
<dbReference type="EC" id="2.8.3.5" evidence="4"/>
<keyword evidence="5" id="KW-1185">Reference proteome</keyword>
<sequence length="266" mass="27428">MNKIVASAAQAVADISDGASLAVGGFGLSGIPAVLIEALLAQGATGLRVVSNNCGVDGAGLGLLLGERRIRRVIASYVGENKEFARQYLGGELEVELTPQGTLAERLRAGGAGIGAFFTPTGVGTQVADGGLPWRYHPDGSVAVASPAKEVRVVGGREQVLEEAIVTDFALVRAAVADPFGNVVFHASARNFNPNAAMAGLITIVEAERVVSPGEIPPDAVHLPGIYVHRVVALTPAEVGRKDVEKRTVRPRPARPAGVAVPLAAR</sequence>
<dbReference type="Proteomes" id="UP000002484">
    <property type="component" value="Chromosome"/>
</dbReference>
<dbReference type="KEGG" id="fri:FraEuI1c_5689"/>
<evidence type="ECO:0000313" key="4">
    <source>
        <dbReference type="EMBL" id="ADP83673.1"/>
    </source>
</evidence>
<comment type="similarity">
    <text evidence="1">Belongs to the 3-oxoacid CoA-transferase subunit A family.</text>
</comment>
<dbReference type="NCBIfam" id="TIGR02429">
    <property type="entry name" value="pcaI_scoA_fam"/>
    <property type="match status" value="1"/>
</dbReference>
<feature type="compositionally biased region" description="Low complexity" evidence="3">
    <location>
        <begin position="255"/>
        <end position="266"/>
    </location>
</feature>
<dbReference type="OrthoDB" id="3369756at2"/>
<dbReference type="InterPro" id="IPR004163">
    <property type="entry name" value="CoA_transf_BS"/>
</dbReference>
<organism evidence="4 5">
    <name type="scientific">Pseudofrankia inefficax (strain DSM 45817 / CECT 9037 / DDB 130130 / EuI1c)</name>
    <name type="common">Frankia inefficax</name>
    <dbReference type="NCBI Taxonomy" id="298654"/>
    <lineage>
        <taxon>Bacteria</taxon>
        <taxon>Bacillati</taxon>
        <taxon>Actinomycetota</taxon>
        <taxon>Actinomycetes</taxon>
        <taxon>Frankiales</taxon>
        <taxon>Frankiaceae</taxon>
        <taxon>Pseudofrankia</taxon>
    </lineage>
</organism>
<protein>
    <submittedName>
        <fullName evidence="4">3-oxoacid CoA-transferase, A subunit</fullName>
        <ecNumber evidence="4">2.8.3.5</ecNumber>
    </submittedName>
</protein>
<dbReference type="RefSeq" id="WP_013426791.1">
    <property type="nucleotide sequence ID" value="NC_014666.1"/>
</dbReference>
<dbReference type="EMBL" id="CP002299">
    <property type="protein sequence ID" value="ADP83673.1"/>
    <property type="molecule type" value="Genomic_DNA"/>
</dbReference>
<dbReference type="InterPro" id="IPR004165">
    <property type="entry name" value="CoA_trans_fam_I"/>
</dbReference>
<feature type="region of interest" description="Disordered" evidence="3">
    <location>
        <begin position="243"/>
        <end position="266"/>
    </location>
</feature>
<accession>E3IUI8</accession>
<dbReference type="PANTHER" id="PTHR13707:SF60">
    <property type="entry name" value="ACETATE COA-TRANSFERASE SUBUNIT ALPHA"/>
    <property type="match status" value="1"/>
</dbReference>
<dbReference type="eggNOG" id="COG1788">
    <property type="taxonomic scope" value="Bacteria"/>
</dbReference>
<evidence type="ECO:0000313" key="5">
    <source>
        <dbReference type="Proteomes" id="UP000002484"/>
    </source>
</evidence>
<dbReference type="InterPro" id="IPR037171">
    <property type="entry name" value="NagB/RpiA_transferase-like"/>
</dbReference>
<dbReference type="InParanoid" id="E3IUI8"/>
<reference evidence="4 5" key="1">
    <citation type="submission" date="2010-10" db="EMBL/GenBank/DDBJ databases">
        <title>Complete sequence of Frankia sp. EuI1c.</title>
        <authorList>
            <consortium name="US DOE Joint Genome Institute"/>
            <person name="Lucas S."/>
            <person name="Copeland A."/>
            <person name="Lapidus A."/>
            <person name="Cheng J.-F."/>
            <person name="Bruce D."/>
            <person name="Goodwin L."/>
            <person name="Pitluck S."/>
            <person name="Chertkov O."/>
            <person name="Detter J.C."/>
            <person name="Han C."/>
            <person name="Tapia R."/>
            <person name="Land M."/>
            <person name="Hauser L."/>
            <person name="Jeffries C."/>
            <person name="Kyrpides N."/>
            <person name="Ivanova N."/>
            <person name="Mikhailova N."/>
            <person name="Beauchemin N."/>
            <person name="Sen A."/>
            <person name="Sur S.A."/>
            <person name="Gtari M."/>
            <person name="Wall L."/>
            <person name="Tisa L."/>
            <person name="Woyke T."/>
        </authorList>
    </citation>
    <scope>NUCLEOTIDE SEQUENCE [LARGE SCALE GENOMIC DNA]</scope>
    <source>
        <strain evidence="5">DSM 45817 / CECT 9037 / EuI1c</strain>
    </source>
</reference>
<name>E3IUI8_PSEI1</name>
<dbReference type="SUPFAM" id="SSF100950">
    <property type="entry name" value="NagB/RpiA/CoA transferase-like"/>
    <property type="match status" value="1"/>
</dbReference>
<dbReference type="STRING" id="298654.FraEuI1c_5689"/>
<gene>
    <name evidence="4" type="ordered locus">FraEuI1c_5689</name>
</gene>
<dbReference type="PANTHER" id="PTHR13707">
    <property type="entry name" value="KETOACID-COENZYME A TRANSFERASE"/>
    <property type="match status" value="1"/>
</dbReference>
<evidence type="ECO:0000256" key="3">
    <source>
        <dbReference type="SAM" id="MobiDB-lite"/>
    </source>
</evidence>
<evidence type="ECO:0000256" key="1">
    <source>
        <dbReference type="ARBA" id="ARBA00005612"/>
    </source>
</evidence>
<dbReference type="InterPro" id="IPR012792">
    <property type="entry name" value="3-oxoacid_CoA-transf_A"/>
</dbReference>
<keyword evidence="2 4" id="KW-0808">Transferase</keyword>
<proteinExistence type="inferred from homology"/>
<dbReference type="GO" id="GO:0008260">
    <property type="term" value="F:succinyl-CoA:3-oxo-acid CoA-transferase activity"/>
    <property type="evidence" value="ECO:0007669"/>
    <property type="project" value="UniProtKB-EC"/>
</dbReference>
<dbReference type="AlphaFoldDB" id="E3IUI8"/>
<dbReference type="SMART" id="SM00882">
    <property type="entry name" value="CoA_trans"/>
    <property type="match status" value="1"/>
</dbReference>
<dbReference type="PROSITE" id="PS01273">
    <property type="entry name" value="COA_TRANSF_1"/>
    <property type="match status" value="1"/>
</dbReference>